<sequence length="148" mass="16469">MATSNFDTSSLINAVLNAILQQQTQNTQNTTTNNIFDPANISHIFGPSPPEPEPLTPQRYSTVRRTVQPPSVISTKDKKTLMSLGLALLKLHERGNLPSRVENHMNDAWNNTQNVSIESFRDNVLGNVQTLLGEEDSSFELFDGIVYN</sequence>
<gene>
    <name evidence="1" type="ORF">MarDSR_220</name>
</gene>
<evidence type="ECO:0000313" key="1">
    <source>
        <dbReference type="EMBL" id="WNL50259.1"/>
    </source>
</evidence>
<reference evidence="1" key="1">
    <citation type="submission" date="2023-07" db="EMBL/GenBank/DDBJ databases">
        <authorList>
            <person name="Xia Y."/>
        </authorList>
    </citation>
    <scope>NUCLEOTIDE SEQUENCE</scope>
    <source>
        <strain evidence="1">E</strain>
    </source>
</reference>
<organism evidence="1">
    <name type="scientific">Marseillevirus sp</name>
    <dbReference type="NCBI Taxonomy" id="2809551"/>
    <lineage>
        <taxon>Viruses</taxon>
        <taxon>Varidnaviria</taxon>
        <taxon>Bamfordvirae</taxon>
        <taxon>Nucleocytoviricota</taxon>
        <taxon>Megaviricetes</taxon>
        <taxon>Pimascovirales</taxon>
        <taxon>Pimascovirales incertae sedis</taxon>
        <taxon>Marseilleviridae</taxon>
        <taxon>Marseillevirus</taxon>
    </lineage>
</organism>
<accession>A0AA96EPB6</accession>
<name>A0AA96EPB6_9VIRU</name>
<protein>
    <submittedName>
        <fullName evidence="1">Uncharacterized protein</fullName>
    </submittedName>
</protein>
<proteinExistence type="predicted"/>
<dbReference type="EMBL" id="OR343189">
    <property type="protein sequence ID" value="WNL50259.1"/>
    <property type="molecule type" value="Genomic_DNA"/>
</dbReference>